<reference evidence="1 2" key="1">
    <citation type="submission" date="2018-04" db="EMBL/GenBank/DDBJ databases">
        <title>Genomic Encyclopedia of Archaeal and Bacterial Type Strains, Phase II (KMG-II): from individual species to whole genera.</title>
        <authorList>
            <person name="Goeker M."/>
        </authorList>
    </citation>
    <scope>NUCLEOTIDE SEQUENCE [LARGE SCALE GENOMIC DNA]</scope>
    <source>
        <strain evidence="1 2">DSM 45169</strain>
    </source>
</reference>
<keyword evidence="2" id="KW-1185">Reference proteome</keyword>
<protein>
    <submittedName>
        <fullName evidence="1">Uncharacterized protein</fullName>
    </submittedName>
</protein>
<evidence type="ECO:0000313" key="1">
    <source>
        <dbReference type="EMBL" id="PTM58361.1"/>
    </source>
</evidence>
<dbReference type="RefSeq" id="WP_107725175.1">
    <property type="nucleotide sequence ID" value="NZ_PZZP01000001.1"/>
</dbReference>
<dbReference type="EMBL" id="PZZP01000001">
    <property type="protein sequence ID" value="PTM58361.1"/>
    <property type="molecule type" value="Genomic_DNA"/>
</dbReference>
<dbReference type="AlphaFoldDB" id="A0A2T4Z8Y8"/>
<dbReference type="Proteomes" id="UP000241639">
    <property type="component" value="Unassembled WGS sequence"/>
</dbReference>
<accession>A0A2T4Z8Y8</accession>
<comment type="caution">
    <text evidence="1">The sequence shown here is derived from an EMBL/GenBank/DDBJ whole genome shotgun (WGS) entry which is preliminary data.</text>
</comment>
<evidence type="ECO:0000313" key="2">
    <source>
        <dbReference type="Proteomes" id="UP000241639"/>
    </source>
</evidence>
<name>A0A2T4Z8Y8_9BACL</name>
<dbReference type="OrthoDB" id="9804622at2"/>
<sequence>MKRRRRMYVLSELERPVLTKKVTVSYENRCPYCGEDRIENIQRLRNGWVRCSGDAGCGKIYQWKTVEDRTIYEILMEGAVGR</sequence>
<gene>
    <name evidence="1" type="ORF">C8J48_0943</name>
</gene>
<proteinExistence type="predicted"/>
<organism evidence="1 2">
    <name type="scientific">Desmospora activa DSM 45169</name>
    <dbReference type="NCBI Taxonomy" id="1121389"/>
    <lineage>
        <taxon>Bacteria</taxon>
        <taxon>Bacillati</taxon>
        <taxon>Bacillota</taxon>
        <taxon>Bacilli</taxon>
        <taxon>Bacillales</taxon>
        <taxon>Thermoactinomycetaceae</taxon>
        <taxon>Desmospora</taxon>
    </lineage>
</organism>